<dbReference type="OrthoDB" id="8815311at2759"/>
<evidence type="ECO:0000259" key="9">
    <source>
        <dbReference type="PROSITE" id="PS50056"/>
    </source>
</evidence>
<gene>
    <name evidence="10" type="ORF">OXX778_LOCUS166</name>
</gene>
<feature type="domain" description="Tyrosine specific protein phosphatases" evidence="9">
    <location>
        <begin position="436"/>
        <end position="518"/>
    </location>
</feature>
<keyword evidence="4 5" id="KW-0727">SH2 domain</keyword>
<accession>A0A813MA17</accession>
<dbReference type="InterPro" id="IPR000980">
    <property type="entry name" value="SH2"/>
</dbReference>
<feature type="domain" description="SH2" evidence="7">
    <location>
        <begin position="5"/>
        <end position="105"/>
    </location>
</feature>
<dbReference type="AlphaFoldDB" id="A0A813MA17"/>
<evidence type="ECO:0000313" key="11">
    <source>
        <dbReference type="Proteomes" id="UP000663879"/>
    </source>
</evidence>
<dbReference type="PROSITE" id="PS00383">
    <property type="entry name" value="TYR_PHOSPHATASE_1"/>
    <property type="match status" value="1"/>
</dbReference>
<dbReference type="PRINTS" id="PR00401">
    <property type="entry name" value="SH2DOMAIN"/>
</dbReference>
<evidence type="ECO:0000259" key="7">
    <source>
        <dbReference type="PROSITE" id="PS50001"/>
    </source>
</evidence>
<sequence>MLGRWFHRNINGIEAENLLKEYGQNGSFLIRPSQSTINSYTLSVRCSENTFKHIKIQNNGDNGYEIGEGSNDTFATLAELVDHFIMKETLRDKLDGSILMLKYPLNCIEPTSERYFHGAISGQEAIKLLMDKGRPGSYLVRESRSEPQNYVLCVRCENNRVVHLIINYSDKGYTMHGLNKYLATLDEFINECIRMCPIVDIKDNVVFLKQPLNCSRINVSNFNVRFNELSIESRYKNKNGFSEEFESLQQIDGKFLYERNDGCKQENRTKNRFKTILPFDYNRIKLKDRTNKTNEPSDSDYINANRIQSDESFGKTYLATQGPLVNTCGDFWSMIWQEESQIILMITHEEEKGREKCYRYWPGATKEDDTKSENSYVVVYNNLKITLLKLTKICDDYIVRDFLLTNMTTNETRKIYQYQYLAWSDHGVPENIQNTLDFVENFNKLYKEICESLPRSKTFPLTVHCSAGIGRTGAIIAIDMILDKIKTCGIQCDIDIYKTVCALRAQRSGMIQTEKQYQFLYIAIRNFIQSLSVNLVDSRLMHHTPGNYMTTSTPRTSSLQSISNSHC</sequence>
<dbReference type="GO" id="GO:0000278">
    <property type="term" value="P:mitotic cell cycle"/>
    <property type="evidence" value="ECO:0007669"/>
    <property type="project" value="TreeGrafter"/>
</dbReference>
<dbReference type="PANTHER" id="PTHR46257">
    <property type="entry name" value="TYROSINE-PROTEIN PHOSPHATASE CORKSCREW"/>
    <property type="match status" value="1"/>
</dbReference>
<keyword evidence="11" id="KW-1185">Reference proteome</keyword>
<feature type="region of interest" description="Disordered" evidence="6">
    <location>
        <begin position="546"/>
        <end position="567"/>
    </location>
</feature>
<dbReference type="GO" id="GO:0035556">
    <property type="term" value="P:intracellular signal transduction"/>
    <property type="evidence" value="ECO:0007669"/>
    <property type="project" value="TreeGrafter"/>
</dbReference>
<dbReference type="Pfam" id="PF00102">
    <property type="entry name" value="Y_phosphatase"/>
    <property type="match status" value="1"/>
</dbReference>
<feature type="compositionally biased region" description="Polar residues" evidence="6">
    <location>
        <begin position="547"/>
        <end position="567"/>
    </location>
</feature>
<evidence type="ECO:0000313" key="10">
    <source>
        <dbReference type="EMBL" id="CAF0704568.1"/>
    </source>
</evidence>
<dbReference type="InterPro" id="IPR016130">
    <property type="entry name" value="Tyr_Pase_AS"/>
</dbReference>
<dbReference type="PROSITE" id="PS50056">
    <property type="entry name" value="TYR_PHOSPHATASE_2"/>
    <property type="match status" value="1"/>
</dbReference>
<keyword evidence="2" id="KW-0378">Hydrolase</keyword>
<dbReference type="SMART" id="SM00404">
    <property type="entry name" value="PTPc_motif"/>
    <property type="match status" value="1"/>
</dbReference>
<feature type="domain" description="Tyrosine-protein phosphatase" evidence="8">
    <location>
        <begin position="241"/>
        <end position="527"/>
    </location>
</feature>
<dbReference type="GO" id="GO:0005737">
    <property type="term" value="C:cytoplasm"/>
    <property type="evidence" value="ECO:0007669"/>
    <property type="project" value="TreeGrafter"/>
</dbReference>
<evidence type="ECO:0000256" key="2">
    <source>
        <dbReference type="ARBA" id="ARBA00022801"/>
    </source>
</evidence>
<dbReference type="PROSITE" id="PS50055">
    <property type="entry name" value="TYR_PHOSPHATASE_PTP"/>
    <property type="match status" value="1"/>
</dbReference>
<feature type="domain" description="SH2" evidence="7">
    <location>
        <begin position="115"/>
        <end position="190"/>
    </location>
</feature>
<dbReference type="PRINTS" id="PR00700">
    <property type="entry name" value="PRTYPHPHTASE"/>
</dbReference>
<dbReference type="PROSITE" id="PS50001">
    <property type="entry name" value="SH2"/>
    <property type="match status" value="2"/>
</dbReference>
<name>A0A813MA17_9BILA</name>
<comment type="caution">
    <text evidence="10">The sequence shown here is derived from an EMBL/GenBank/DDBJ whole genome shotgun (WGS) entry which is preliminary data.</text>
</comment>
<dbReference type="Proteomes" id="UP000663879">
    <property type="component" value="Unassembled WGS sequence"/>
</dbReference>
<evidence type="ECO:0000256" key="5">
    <source>
        <dbReference type="PROSITE-ProRule" id="PRU00191"/>
    </source>
</evidence>
<evidence type="ECO:0000256" key="6">
    <source>
        <dbReference type="SAM" id="MobiDB-lite"/>
    </source>
</evidence>
<dbReference type="InterPro" id="IPR029021">
    <property type="entry name" value="Prot-tyrosine_phosphatase-like"/>
</dbReference>
<organism evidence="10 11">
    <name type="scientific">Brachionus calyciflorus</name>
    <dbReference type="NCBI Taxonomy" id="104777"/>
    <lineage>
        <taxon>Eukaryota</taxon>
        <taxon>Metazoa</taxon>
        <taxon>Spiralia</taxon>
        <taxon>Gnathifera</taxon>
        <taxon>Rotifera</taxon>
        <taxon>Eurotatoria</taxon>
        <taxon>Monogononta</taxon>
        <taxon>Pseudotrocha</taxon>
        <taxon>Ploima</taxon>
        <taxon>Brachionidae</taxon>
        <taxon>Brachionus</taxon>
    </lineage>
</organism>
<reference evidence="10" key="1">
    <citation type="submission" date="2021-02" db="EMBL/GenBank/DDBJ databases">
        <authorList>
            <person name="Nowell W R."/>
        </authorList>
    </citation>
    <scope>NUCLEOTIDE SEQUENCE</scope>
    <source>
        <strain evidence="10">Ploen Becks lab</strain>
    </source>
</reference>
<dbReference type="GO" id="GO:0004726">
    <property type="term" value="F:non-membrane spanning protein tyrosine phosphatase activity"/>
    <property type="evidence" value="ECO:0007669"/>
    <property type="project" value="TreeGrafter"/>
</dbReference>
<evidence type="ECO:0000256" key="3">
    <source>
        <dbReference type="ARBA" id="ARBA00022912"/>
    </source>
</evidence>
<keyword evidence="3" id="KW-0904">Protein phosphatase</keyword>
<dbReference type="InterPro" id="IPR000242">
    <property type="entry name" value="PTP_cat"/>
</dbReference>
<dbReference type="InterPro" id="IPR003595">
    <property type="entry name" value="Tyr_Pase_cat"/>
</dbReference>
<protein>
    <recommendedName>
        <fullName evidence="1">protein-tyrosine-phosphatase</fullName>
        <ecNumber evidence="1">3.1.3.48</ecNumber>
    </recommendedName>
</protein>
<dbReference type="Gene3D" id="3.30.505.10">
    <property type="entry name" value="SH2 domain"/>
    <property type="match status" value="2"/>
</dbReference>
<dbReference type="GO" id="GO:0030154">
    <property type="term" value="P:cell differentiation"/>
    <property type="evidence" value="ECO:0007669"/>
    <property type="project" value="TreeGrafter"/>
</dbReference>
<dbReference type="InterPro" id="IPR036860">
    <property type="entry name" value="SH2_dom_sf"/>
</dbReference>
<dbReference type="InterPro" id="IPR052123">
    <property type="entry name" value="Non-rcpt_Tyr_Phosphatase"/>
</dbReference>
<dbReference type="Gene3D" id="3.90.190.10">
    <property type="entry name" value="Protein tyrosine phosphatase superfamily"/>
    <property type="match status" value="1"/>
</dbReference>
<dbReference type="PANTHER" id="PTHR46257:SF3">
    <property type="entry name" value="TYROSINE-PROTEIN PHOSPHATASE CORKSCREW"/>
    <property type="match status" value="1"/>
</dbReference>
<dbReference type="SMART" id="SM00252">
    <property type="entry name" value="SH2"/>
    <property type="match status" value="2"/>
</dbReference>
<evidence type="ECO:0000259" key="8">
    <source>
        <dbReference type="PROSITE" id="PS50055"/>
    </source>
</evidence>
<dbReference type="InterPro" id="IPR000387">
    <property type="entry name" value="Tyr_Pase_dom"/>
</dbReference>
<dbReference type="SUPFAM" id="SSF52799">
    <property type="entry name" value="(Phosphotyrosine protein) phosphatases II"/>
    <property type="match status" value="1"/>
</dbReference>
<dbReference type="Pfam" id="PF00017">
    <property type="entry name" value="SH2"/>
    <property type="match status" value="2"/>
</dbReference>
<dbReference type="SMART" id="SM00194">
    <property type="entry name" value="PTPc"/>
    <property type="match status" value="1"/>
</dbReference>
<dbReference type="SUPFAM" id="SSF55550">
    <property type="entry name" value="SH2 domain"/>
    <property type="match status" value="2"/>
</dbReference>
<evidence type="ECO:0000256" key="1">
    <source>
        <dbReference type="ARBA" id="ARBA00013064"/>
    </source>
</evidence>
<dbReference type="GO" id="GO:0001784">
    <property type="term" value="F:phosphotyrosine residue binding"/>
    <property type="evidence" value="ECO:0007669"/>
    <property type="project" value="TreeGrafter"/>
</dbReference>
<proteinExistence type="predicted"/>
<dbReference type="EMBL" id="CAJNOC010000007">
    <property type="protein sequence ID" value="CAF0704568.1"/>
    <property type="molecule type" value="Genomic_DNA"/>
</dbReference>
<dbReference type="EC" id="3.1.3.48" evidence="1"/>
<evidence type="ECO:0000256" key="4">
    <source>
        <dbReference type="ARBA" id="ARBA00022999"/>
    </source>
</evidence>